<comment type="catalytic activity">
    <reaction evidence="13">
        <text>a di-trans,poly-cis-dolichyl phosphate + UDP-alpha-D-glucose = a di-trans,poly-cis-dolichyl beta-D-glucosyl phosphate + UDP</text>
        <dbReference type="Rhea" id="RHEA:15401"/>
        <dbReference type="Rhea" id="RHEA-COMP:19498"/>
        <dbReference type="Rhea" id="RHEA-COMP:19502"/>
        <dbReference type="ChEBI" id="CHEBI:57525"/>
        <dbReference type="ChEBI" id="CHEBI:57683"/>
        <dbReference type="ChEBI" id="CHEBI:58223"/>
        <dbReference type="ChEBI" id="CHEBI:58885"/>
        <dbReference type="EC" id="2.4.1.117"/>
    </reaction>
    <physiologicalReaction direction="left-to-right" evidence="13">
        <dbReference type="Rhea" id="RHEA:15402"/>
    </physiologicalReaction>
</comment>
<dbReference type="Pfam" id="PF00535">
    <property type="entry name" value="Glycos_transf_2"/>
    <property type="match status" value="1"/>
</dbReference>
<evidence type="ECO:0000256" key="2">
    <source>
        <dbReference type="ARBA" id="ARBA00004922"/>
    </source>
</evidence>
<feature type="compositionally biased region" description="Basic and acidic residues" evidence="15">
    <location>
        <begin position="338"/>
        <end position="350"/>
    </location>
</feature>
<evidence type="ECO:0000259" key="16">
    <source>
        <dbReference type="PROSITE" id="PS50127"/>
    </source>
</evidence>
<feature type="region of interest" description="Disordered" evidence="15">
    <location>
        <begin position="321"/>
        <end position="367"/>
    </location>
</feature>
<comment type="subcellular location">
    <subcellularLocation>
        <location evidence="1">Endoplasmic reticulum membrane</location>
        <topology evidence="1">Single-pass membrane protein</topology>
    </subcellularLocation>
</comment>
<dbReference type="PANTHER" id="PTHR10859:SF91">
    <property type="entry name" value="DOLICHYL-PHOSPHATE BETA-GLUCOSYLTRANSFERASE"/>
    <property type="match status" value="1"/>
</dbReference>
<feature type="region of interest" description="Disordered" evidence="15">
    <location>
        <begin position="513"/>
        <end position="544"/>
    </location>
</feature>
<dbReference type="STRING" id="286115.A0A507DC02"/>
<name>A0A507DC02_9FUNG</name>
<dbReference type="SUPFAM" id="SSF54495">
    <property type="entry name" value="UBC-like"/>
    <property type="match status" value="1"/>
</dbReference>
<organism evidence="17 18">
    <name type="scientific">Synchytrium endobioticum</name>
    <dbReference type="NCBI Taxonomy" id="286115"/>
    <lineage>
        <taxon>Eukaryota</taxon>
        <taxon>Fungi</taxon>
        <taxon>Fungi incertae sedis</taxon>
        <taxon>Chytridiomycota</taxon>
        <taxon>Chytridiomycota incertae sedis</taxon>
        <taxon>Chytridiomycetes</taxon>
        <taxon>Synchytriales</taxon>
        <taxon>Synchytriaceae</taxon>
        <taxon>Synchytrium</taxon>
    </lineage>
</organism>
<evidence type="ECO:0000256" key="13">
    <source>
        <dbReference type="ARBA" id="ARBA00045097"/>
    </source>
</evidence>
<dbReference type="PROSITE" id="PS50127">
    <property type="entry name" value="UBC_2"/>
    <property type="match status" value="1"/>
</dbReference>
<evidence type="ECO:0000256" key="7">
    <source>
        <dbReference type="ARBA" id="ARBA00022692"/>
    </source>
</evidence>
<evidence type="ECO:0000256" key="9">
    <source>
        <dbReference type="ARBA" id="ARBA00022824"/>
    </source>
</evidence>
<evidence type="ECO:0000256" key="15">
    <source>
        <dbReference type="SAM" id="MobiDB-lite"/>
    </source>
</evidence>
<dbReference type="Pfam" id="PF00179">
    <property type="entry name" value="UQ_con"/>
    <property type="match status" value="1"/>
</dbReference>
<dbReference type="SMART" id="SM00212">
    <property type="entry name" value="UBCc"/>
    <property type="match status" value="1"/>
</dbReference>
<accession>A0A507DC02</accession>
<dbReference type="GO" id="GO:0006487">
    <property type="term" value="P:protein N-linked glycosylation"/>
    <property type="evidence" value="ECO:0007669"/>
    <property type="project" value="TreeGrafter"/>
</dbReference>
<evidence type="ECO:0000313" key="18">
    <source>
        <dbReference type="Proteomes" id="UP000317494"/>
    </source>
</evidence>
<keyword evidence="18" id="KW-1185">Reference proteome</keyword>
<keyword evidence="11" id="KW-1133">Transmembrane helix</keyword>
<dbReference type="EC" id="2.4.1.117" evidence="4"/>
<evidence type="ECO:0000256" key="5">
    <source>
        <dbReference type="ARBA" id="ARBA00022676"/>
    </source>
</evidence>
<dbReference type="AlphaFoldDB" id="A0A507DC02"/>
<evidence type="ECO:0000256" key="6">
    <source>
        <dbReference type="ARBA" id="ARBA00022679"/>
    </source>
</evidence>
<evidence type="ECO:0000256" key="4">
    <source>
        <dbReference type="ARBA" id="ARBA00012583"/>
    </source>
</evidence>
<dbReference type="VEuPathDB" id="FungiDB:SeMB42_g02732"/>
<dbReference type="InterPro" id="IPR000608">
    <property type="entry name" value="UBC"/>
</dbReference>
<dbReference type="EMBL" id="QEAN01000088">
    <property type="protein sequence ID" value="TPX49113.1"/>
    <property type="molecule type" value="Genomic_DNA"/>
</dbReference>
<dbReference type="InterPro" id="IPR001173">
    <property type="entry name" value="Glyco_trans_2-like"/>
</dbReference>
<sequence>MEYTTILLLVLLFLLSLFLVTIFILAPSPRHSLAIEDEYEHPITSERLHHPSLFTAPAQSVTTSLIVPAYNEKDRIVGMLDEALLYFVDRKKAQPHYTYEIVVVDDGSTDATTKVVQLWAKRNRCEDCRVLTFVRNRGKGGAVTQGMLTARGEWILFADADGAAKFSDLDKLESQAKKILKDGLAVGIGSRAHMVNTEAVVKRSLIRNFLMHSFHTLLLLLGIHSIKDTQCGFKLLSRRAAQSIIPNMHVEGFIFDIEMLLLASWNKIPVIEVPINWHEVPGTKMNLVVDSVKMAKDLVVIRTCYAVGFWQVGRFVHRIGTGATSNGEGERSSSSNKTGEKRVKKDENHPTHSFVRKAKDPRNMSSPRRRIETDVMKLLMSDYEVTLVNDNMQEFYVRFLGPKDTPFATGIWKVHVELPDQYPYKSPSIGFMNKIFHPNIDELSGSVCLDVINQTWSPMFDMINIFEVFLPQLLRYPNPTDPLNGEAAALLMREPTAYEAKVRDYVTRYATKEAADAATEDSESNDDMSSVGSFSEDEAKDMEL</sequence>
<protein>
    <recommendedName>
        <fullName evidence="4">dolichyl-phosphate beta-glucosyltransferase</fullName>
        <ecNumber evidence="4">2.4.1.117</ecNumber>
    </recommendedName>
</protein>
<comment type="pathway">
    <text evidence="2">Protein modification; protein glycosylation.</text>
</comment>
<evidence type="ECO:0000256" key="11">
    <source>
        <dbReference type="ARBA" id="ARBA00022989"/>
    </source>
</evidence>
<evidence type="ECO:0000256" key="8">
    <source>
        <dbReference type="ARBA" id="ARBA00022786"/>
    </source>
</evidence>
<reference evidence="17 18" key="1">
    <citation type="journal article" date="2019" name="Sci. Rep.">
        <title>Comparative genomics of chytrid fungi reveal insights into the obligate biotrophic and pathogenic lifestyle of Synchytrium endobioticum.</title>
        <authorList>
            <person name="van de Vossenberg B.T.L.H."/>
            <person name="Warris S."/>
            <person name="Nguyen H.D.T."/>
            <person name="van Gent-Pelzer M.P.E."/>
            <person name="Joly D.L."/>
            <person name="van de Geest H.C."/>
            <person name="Bonants P.J.M."/>
            <person name="Smith D.S."/>
            <person name="Levesque C.A."/>
            <person name="van der Lee T.A.J."/>
        </authorList>
    </citation>
    <scope>NUCLEOTIDE SEQUENCE [LARGE SCALE GENOMIC DNA]</scope>
    <source>
        <strain evidence="17 18">MB42</strain>
    </source>
</reference>
<keyword evidence="5" id="KW-0328">Glycosyltransferase</keyword>
<evidence type="ECO:0000256" key="10">
    <source>
        <dbReference type="ARBA" id="ARBA00022968"/>
    </source>
</evidence>
<dbReference type="GO" id="GO:0004581">
    <property type="term" value="F:dolichyl-phosphate beta-glucosyltransferase activity"/>
    <property type="evidence" value="ECO:0007669"/>
    <property type="project" value="UniProtKB-EC"/>
</dbReference>
<dbReference type="GO" id="GO:0005789">
    <property type="term" value="C:endoplasmic reticulum membrane"/>
    <property type="evidence" value="ECO:0007669"/>
    <property type="project" value="UniProtKB-SubCell"/>
</dbReference>
<dbReference type="Gene3D" id="3.10.110.10">
    <property type="entry name" value="Ubiquitin Conjugating Enzyme"/>
    <property type="match status" value="1"/>
</dbReference>
<dbReference type="PROSITE" id="PS00183">
    <property type="entry name" value="UBC_1"/>
    <property type="match status" value="1"/>
</dbReference>
<feature type="domain" description="UBC core" evidence="16">
    <location>
        <begin position="366"/>
        <end position="511"/>
    </location>
</feature>
<dbReference type="InterPro" id="IPR029044">
    <property type="entry name" value="Nucleotide-diphossugar_trans"/>
</dbReference>
<evidence type="ECO:0000256" key="14">
    <source>
        <dbReference type="PROSITE-ProRule" id="PRU10133"/>
    </source>
</evidence>
<keyword evidence="10" id="KW-0735">Signal-anchor</keyword>
<evidence type="ECO:0000256" key="3">
    <source>
        <dbReference type="ARBA" id="ARBA00006739"/>
    </source>
</evidence>
<keyword evidence="8" id="KW-0833">Ubl conjugation pathway</keyword>
<evidence type="ECO:0000256" key="1">
    <source>
        <dbReference type="ARBA" id="ARBA00004389"/>
    </source>
</evidence>
<dbReference type="CDD" id="cd23797">
    <property type="entry name" value="UBCc_UBE2H"/>
    <property type="match status" value="1"/>
</dbReference>
<proteinExistence type="inferred from homology"/>
<keyword evidence="9" id="KW-0256">Endoplasmic reticulum</keyword>
<dbReference type="PANTHER" id="PTHR10859">
    <property type="entry name" value="GLYCOSYL TRANSFERASE"/>
    <property type="match status" value="1"/>
</dbReference>
<keyword evidence="12" id="KW-0472">Membrane</keyword>
<keyword evidence="7" id="KW-0812">Transmembrane</keyword>
<feature type="compositionally biased region" description="Acidic residues" evidence="15">
    <location>
        <begin position="535"/>
        <end position="544"/>
    </location>
</feature>
<comment type="caution">
    <text evidence="17">The sequence shown here is derived from an EMBL/GenBank/DDBJ whole genome shotgun (WGS) entry which is preliminary data.</text>
</comment>
<gene>
    <name evidence="17" type="ORF">SeMB42_g02732</name>
</gene>
<dbReference type="SUPFAM" id="SSF53448">
    <property type="entry name" value="Nucleotide-diphospho-sugar transferases"/>
    <property type="match status" value="1"/>
</dbReference>
<dbReference type="FunFam" id="3.10.110.10:FF:000061">
    <property type="entry name" value="Ubiquitin-conjugating enzyme E2 8"/>
    <property type="match status" value="1"/>
</dbReference>
<dbReference type="CDD" id="cd04188">
    <property type="entry name" value="DPG_synthase"/>
    <property type="match status" value="1"/>
</dbReference>
<dbReference type="Proteomes" id="UP000317494">
    <property type="component" value="Unassembled WGS sequence"/>
</dbReference>
<evidence type="ECO:0000256" key="12">
    <source>
        <dbReference type="ARBA" id="ARBA00023136"/>
    </source>
</evidence>
<feature type="active site" description="Glycyl thioester intermediate" evidence="14">
    <location>
        <position position="448"/>
    </location>
</feature>
<dbReference type="Gene3D" id="3.90.550.10">
    <property type="entry name" value="Spore Coat Polysaccharide Biosynthesis Protein SpsA, Chain A"/>
    <property type="match status" value="1"/>
</dbReference>
<dbReference type="InterPro" id="IPR035518">
    <property type="entry name" value="DPG_synthase"/>
</dbReference>
<dbReference type="InterPro" id="IPR023313">
    <property type="entry name" value="UBQ-conjugating_AS"/>
</dbReference>
<comment type="similarity">
    <text evidence="3">Belongs to the glycosyltransferase 2 family.</text>
</comment>
<dbReference type="InterPro" id="IPR016135">
    <property type="entry name" value="UBQ-conjugating_enzyme/RWD"/>
</dbReference>
<keyword evidence="6" id="KW-0808">Transferase</keyword>
<evidence type="ECO:0000313" key="17">
    <source>
        <dbReference type="EMBL" id="TPX49113.1"/>
    </source>
</evidence>